<evidence type="ECO:0000256" key="11">
    <source>
        <dbReference type="ARBA" id="ARBA00022726"/>
    </source>
</evidence>
<evidence type="ECO:0000256" key="3">
    <source>
        <dbReference type="ARBA" id="ARBA00004496"/>
    </source>
</evidence>
<evidence type="ECO:0000256" key="5">
    <source>
        <dbReference type="ARBA" id="ARBA00008391"/>
    </source>
</evidence>
<dbReference type="NCBIfam" id="NF002636">
    <property type="entry name" value="PRK02304.1-5"/>
    <property type="match status" value="1"/>
</dbReference>
<dbReference type="UniPathway" id="UPA00588">
    <property type="reaction ID" value="UER00646"/>
</dbReference>
<evidence type="ECO:0000256" key="7">
    <source>
        <dbReference type="ARBA" id="ARBA00011893"/>
    </source>
</evidence>
<dbReference type="GO" id="GO:0044209">
    <property type="term" value="P:AMP salvage"/>
    <property type="evidence" value="ECO:0007669"/>
    <property type="project" value="UniProtKB-UniRule"/>
</dbReference>
<evidence type="ECO:0000256" key="1">
    <source>
        <dbReference type="ARBA" id="ARBA00000868"/>
    </source>
</evidence>
<evidence type="ECO:0000313" key="15">
    <source>
        <dbReference type="Proteomes" id="UP000540191"/>
    </source>
</evidence>
<dbReference type="AlphaFoldDB" id="A0A7W7GPX6"/>
<dbReference type="SUPFAM" id="SSF53271">
    <property type="entry name" value="PRTase-like"/>
    <property type="match status" value="1"/>
</dbReference>
<dbReference type="PANTHER" id="PTHR32315">
    <property type="entry name" value="ADENINE PHOSPHORIBOSYLTRANSFERASE"/>
    <property type="match status" value="1"/>
</dbReference>
<evidence type="ECO:0000256" key="2">
    <source>
        <dbReference type="ARBA" id="ARBA00003968"/>
    </source>
</evidence>
<keyword evidence="10 12" id="KW-0808">Transferase</keyword>
<dbReference type="GO" id="GO:0003999">
    <property type="term" value="F:adenine phosphoribosyltransferase activity"/>
    <property type="evidence" value="ECO:0007669"/>
    <property type="project" value="UniProtKB-UniRule"/>
</dbReference>
<reference evidence="14 15" key="1">
    <citation type="submission" date="2020-08" db="EMBL/GenBank/DDBJ databases">
        <title>Sequencing the genomes of 1000 actinobacteria strains.</title>
        <authorList>
            <person name="Klenk H.-P."/>
        </authorList>
    </citation>
    <scope>NUCLEOTIDE SEQUENCE [LARGE SCALE GENOMIC DNA]</scope>
    <source>
        <strain evidence="14 15">DSM 23974</strain>
    </source>
</reference>
<organism evidence="14 15">
    <name type="scientific">Micrococcus cohnii</name>
    <dbReference type="NCBI Taxonomy" id="993416"/>
    <lineage>
        <taxon>Bacteria</taxon>
        <taxon>Bacillati</taxon>
        <taxon>Actinomycetota</taxon>
        <taxon>Actinomycetes</taxon>
        <taxon>Micrococcales</taxon>
        <taxon>Micrococcaceae</taxon>
        <taxon>Micrococcus</taxon>
    </lineage>
</organism>
<proteinExistence type="inferred from homology"/>
<dbReference type="PANTHER" id="PTHR32315:SF3">
    <property type="entry name" value="ADENINE PHOSPHORIBOSYLTRANSFERASE"/>
    <property type="match status" value="1"/>
</dbReference>
<protein>
    <recommendedName>
        <fullName evidence="7 12">Adenine phosphoribosyltransferase</fullName>
        <shortName evidence="12">APRT</shortName>
        <ecNumber evidence="7 12">2.4.2.7</ecNumber>
    </recommendedName>
</protein>
<dbReference type="NCBIfam" id="NF002634">
    <property type="entry name" value="PRK02304.1-3"/>
    <property type="match status" value="1"/>
</dbReference>
<evidence type="ECO:0000256" key="9">
    <source>
        <dbReference type="ARBA" id="ARBA00022676"/>
    </source>
</evidence>
<dbReference type="InterPro" id="IPR005764">
    <property type="entry name" value="Ade_phspho_trans"/>
</dbReference>
<keyword evidence="15" id="KW-1185">Reference proteome</keyword>
<feature type="domain" description="Phosphoribosyltransferase" evidence="13">
    <location>
        <begin position="51"/>
        <end position="161"/>
    </location>
</feature>
<evidence type="ECO:0000256" key="8">
    <source>
        <dbReference type="ARBA" id="ARBA00022490"/>
    </source>
</evidence>
<dbReference type="GO" id="GO:0016208">
    <property type="term" value="F:AMP binding"/>
    <property type="evidence" value="ECO:0007669"/>
    <property type="project" value="TreeGrafter"/>
</dbReference>
<evidence type="ECO:0000259" key="13">
    <source>
        <dbReference type="Pfam" id="PF00156"/>
    </source>
</evidence>
<gene>
    <name evidence="12" type="primary">apt</name>
    <name evidence="14" type="ORF">HDA30_001661</name>
</gene>
<dbReference type="EC" id="2.4.2.7" evidence="7 12"/>
<comment type="pathway">
    <text evidence="4 12">Purine metabolism; AMP biosynthesis via salvage pathway; AMP from adenine: step 1/1.</text>
</comment>
<accession>A0A7W7GPX6</accession>
<evidence type="ECO:0000256" key="6">
    <source>
        <dbReference type="ARBA" id="ARBA00011738"/>
    </source>
</evidence>
<dbReference type="GO" id="GO:0005737">
    <property type="term" value="C:cytoplasm"/>
    <property type="evidence" value="ECO:0007669"/>
    <property type="project" value="UniProtKB-SubCell"/>
</dbReference>
<dbReference type="FunFam" id="3.40.50.2020:FF:000004">
    <property type="entry name" value="Adenine phosphoribosyltransferase"/>
    <property type="match status" value="1"/>
</dbReference>
<name>A0A7W7GPX6_9MICC</name>
<dbReference type="InterPro" id="IPR050054">
    <property type="entry name" value="UPRTase/APRTase"/>
</dbReference>
<dbReference type="GO" id="GO:0006166">
    <property type="term" value="P:purine ribonucleoside salvage"/>
    <property type="evidence" value="ECO:0007669"/>
    <property type="project" value="UniProtKB-KW"/>
</dbReference>
<evidence type="ECO:0000256" key="4">
    <source>
        <dbReference type="ARBA" id="ARBA00004659"/>
    </source>
</evidence>
<keyword evidence="11 12" id="KW-0660">Purine salvage</keyword>
<sequence>MLETASPTPVTAADLDRAESLIRSIPDFPQPGVTFRDIMPLLADARALRDCVRAMIAPFEGTFDVVAGVEARGFLLAGAAAMLADVGLIPLRKAGKLPKPAAAESYDLEYGTATIEATEEVRPGLRVLLMDDVLATGGTLAAADRLVRALGGEVVGTTALMELTALGGRAHVPEAHVLFRV</sequence>
<comment type="subunit">
    <text evidence="6 12">Homodimer.</text>
</comment>
<comment type="catalytic activity">
    <reaction evidence="1 12">
        <text>AMP + diphosphate = 5-phospho-alpha-D-ribose 1-diphosphate + adenine</text>
        <dbReference type="Rhea" id="RHEA:16609"/>
        <dbReference type="ChEBI" id="CHEBI:16708"/>
        <dbReference type="ChEBI" id="CHEBI:33019"/>
        <dbReference type="ChEBI" id="CHEBI:58017"/>
        <dbReference type="ChEBI" id="CHEBI:456215"/>
        <dbReference type="EC" id="2.4.2.7"/>
    </reaction>
</comment>
<keyword evidence="8 12" id="KW-0963">Cytoplasm</keyword>
<dbReference type="InterPro" id="IPR000836">
    <property type="entry name" value="PRTase_dom"/>
</dbReference>
<dbReference type="InterPro" id="IPR029057">
    <property type="entry name" value="PRTase-like"/>
</dbReference>
<comment type="function">
    <text evidence="2 12">Catalyzes a salvage reaction resulting in the formation of AMP, that is energically less costly than de novo synthesis.</text>
</comment>
<dbReference type="Proteomes" id="UP000540191">
    <property type="component" value="Unassembled WGS sequence"/>
</dbReference>
<dbReference type="GO" id="GO:0006168">
    <property type="term" value="P:adenine salvage"/>
    <property type="evidence" value="ECO:0007669"/>
    <property type="project" value="InterPro"/>
</dbReference>
<dbReference type="GO" id="GO:0002055">
    <property type="term" value="F:adenine binding"/>
    <property type="evidence" value="ECO:0007669"/>
    <property type="project" value="TreeGrafter"/>
</dbReference>
<comment type="similarity">
    <text evidence="5 12">Belongs to the purine/pyrimidine phosphoribosyltransferase family.</text>
</comment>
<dbReference type="Gene3D" id="3.40.50.2020">
    <property type="match status" value="1"/>
</dbReference>
<dbReference type="EMBL" id="JACHNA010000001">
    <property type="protein sequence ID" value="MBB4736153.1"/>
    <property type="molecule type" value="Genomic_DNA"/>
</dbReference>
<keyword evidence="9 12" id="KW-0328">Glycosyltransferase</keyword>
<dbReference type="RefSeq" id="WP_425488391.1">
    <property type="nucleotide sequence ID" value="NZ_JACHNA010000001.1"/>
</dbReference>
<comment type="subcellular location">
    <subcellularLocation>
        <location evidence="3 12">Cytoplasm</location>
    </subcellularLocation>
</comment>
<evidence type="ECO:0000256" key="12">
    <source>
        <dbReference type="HAMAP-Rule" id="MF_00004"/>
    </source>
</evidence>
<evidence type="ECO:0000313" key="14">
    <source>
        <dbReference type="EMBL" id="MBB4736153.1"/>
    </source>
</evidence>
<dbReference type="CDD" id="cd06223">
    <property type="entry name" value="PRTases_typeI"/>
    <property type="match status" value="1"/>
</dbReference>
<dbReference type="Pfam" id="PF00156">
    <property type="entry name" value="Pribosyltran"/>
    <property type="match status" value="1"/>
</dbReference>
<evidence type="ECO:0000256" key="10">
    <source>
        <dbReference type="ARBA" id="ARBA00022679"/>
    </source>
</evidence>
<comment type="caution">
    <text evidence="14">The sequence shown here is derived from an EMBL/GenBank/DDBJ whole genome shotgun (WGS) entry which is preliminary data.</text>
</comment>
<dbReference type="HAMAP" id="MF_00004">
    <property type="entry name" value="Aden_phosphoribosyltr"/>
    <property type="match status" value="1"/>
</dbReference>